<dbReference type="InterPro" id="IPR050364">
    <property type="entry name" value="Cytochrome_P450_fung"/>
</dbReference>
<dbReference type="Gene3D" id="1.10.630.10">
    <property type="entry name" value="Cytochrome P450"/>
    <property type="match status" value="1"/>
</dbReference>
<evidence type="ECO:0000256" key="8">
    <source>
        <dbReference type="ARBA" id="ARBA00023033"/>
    </source>
</evidence>
<dbReference type="InterPro" id="IPR036396">
    <property type="entry name" value="Cyt_P450_sf"/>
</dbReference>
<name>A0A8H3AIM5_9AGAM</name>
<dbReference type="AlphaFoldDB" id="A0A8H3AIM5"/>
<evidence type="ECO:0000256" key="3">
    <source>
        <dbReference type="ARBA" id="ARBA00010617"/>
    </source>
</evidence>
<keyword evidence="5" id="KW-0479">Metal-binding</keyword>
<dbReference type="InterPro" id="IPR001128">
    <property type="entry name" value="Cyt_P450"/>
</dbReference>
<protein>
    <recommendedName>
        <fullName evidence="9">SF3A2 domain-containing protein</fullName>
    </recommendedName>
</protein>
<dbReference type="Pfam" id="PF16835">
    <property type="entry name" value="SF3A2"/>
    <property type="match status" value="1"/>
</dbReference>
<accession>A0A8H3AIM5</accession>
<dbReference type="SUPFAM" id="SSF48264">
    <property type="entry name" value="Cytochrome P450"/>
    <property type="match status" value="1"/>
</dbReference>
<evidence type="ECO:0000256" key="7">
    <source>
        <dbReference type="ARBA" id="ARBA00023004"/>
    </source>
</evidence>
<comment type="pathway">
    <text evidence="2">Secondary metabolite biosynthesis.</text>
</comment>
<comment type="caution">
    <text evidence="10">The sequence shown here is derived from an EMBL/GenBank/DDBJ whole genome shotgun (WGS) entry which is preliminary data.</text>
</comment>
<evidence type="ECO:0000256" key="2">
    <source>
        <dbReference type="ARBA" id="ARBA00005179"/>
    </source>
</evidence>
<comment type="cofactor">
    <cofactor evidence="1">
        <name>heme</name>
        <dbReference type="ChEBI" id="CHEBI:30413"/>
    </cofactor>
</comment>
<proteinExistence type="inferred from homology"/>
<evidence type="ECO:0000313" key="10">
    <source>
        <dbReference type="EMBL" id="CAE6427748.1"/>
    </source>
</evidence>
<keyword evidence="6" id="KW-0560">Oxidoreductase</keyword>
<evidence type="ECO:0000256" key="4">
    <source>
        <dbReference type="ARBA" id="ARBA00022617"/>
    </source>
</evidence>
<evidence type="ECO:0000256" key="6">
    <source>
        <dbReference type="ARBA" id="ARBA00023002"/>
    </source>
</evidence>
<keyword evidence="7" id="KW-0408">Iron</keyword>
<feature type="domain" description="SF3A2" evidence="9">
    <location>
        <begin position="418"/>
        <end position="513"/>
    </location>
</feature>
<evidence type="ECO:0000256" key="5">
    <source>
        <dbReference type="ARBA" id="ARBA00022723"/>
    </source>
</evidence>
<dbReference type="Proteomes" id="UP000663888">
    <property type="component" value="Unassembled WGS sequence"/>
</dbReference>
<dbReference type="GO" id="GO:0020037">
    <property type="term" value="F:heme binding"/>
    <property type="evidence" value="ECO:0007669"/>
    <property type="project" value="InterPro"/>
</dbReference>
<gene>
    <name evidence="10" type="ORF">RDB_LOCUS30741</name>
</gene>
<dbReference type="GO" id="GO:0016705">
    <property type="term" value="F:oxidoreductase activity, acting on paired donors, with incorporation or reduction of molecular oxygen"/>
    <property type="evidence" value="ECO:0007669"/>
    <property type="project" value="InterPro"/>
</dbReference>
<evidence type="ECO:0000256" key="1">
    <source>
        <dbReference type="ARBA" id="ARBA00001971"/>
    </source>
</evidence>
<dbReference type="GO" id="GO:0004497">
    <property type="term" value="F:monooxygenase activity"/>
    <property type="evidence" value="ECO:0007669"/>
    <property type="project" value="UniProtKB-KW"/>
</dbReference>
<reference evidence="10" key="1">
    <citation type="submission" date="2021-01" db="EMBL/GenBank/DDBJ databases">
        <authorList>
            <person name="Kaushik A."/>
        </authorList>
    </citation>
    <scope>NUCLEOTIDE SEQUENCE</scope>
    <source>
        <strain evidence="10">AG4-R118</strain>
    </source>
</reference>
<dbReference type="GO" id="GO:0005506">
    <property type="term" value="F:iron ion binding"/>
    <property type="evidence" value="ECO:0007669"/>
    <property type="project" value="InterPro"/>
</dbReference>
<evidence type="ECO:0000313" key="11">
    <source>
        <dbReference type="Proteomes" id="UP000663888"/>
    </source>
</evidence>
<dbReference type="PANTHER" id="PTHR46300">
    <property type="entry name" value="P450, PUTATIVE (EUROFUNG)-RELATED-RELATED"/>
    <property type="match status" value="1"/>
</dbReference>
<dbReference type="Pfam" id="PF00067">
    <property type="entry name" value="p450"/>
    <property type="match status" value="1"/>
</dbReference>
<keyword evidence="4" id="KW-0349">Heme</keyword>
<dbReference type="InterPro" id="IPR031781">
    <property type="entry name" value="SF3A2_dom"/>
</dbReference>
<evidence type="ECO:0000259" key="9">
    <source>
        <dbReference type="Pfam" id="PF16835"/>
    </source>
</evidence>
<organism evidence="10 11">
    <name type="scientific">Rhizoctonia solani</name>
    <dbReference type="NCBI Taxonomy" id="456999"/>
    <lineage>
        <taxon>Eukaryota</taxon>
        <taxon>Fungi</taxon>
        <taxon>Dikarya</taxon>
        <taxon>Basidiomycota</taxon>
        <taxon>Agaricomycotina</taxon>
        <taxon>Agaricomycetes</taxon>
        <taxon>Cantharellales</taxon>
        <taxon>Ceratobasidiaceae</taxon>
        <taxon>Rhizoctonia</taxon>
    </lineage>
</organism>
<dbReference type="EMBL" id="CAJMWX010000760">
    <property type="protein sequence ID" value="CAE6427748.1"/>
    <property type="molecule type" value="Genomic_DNA"/>
</dbReference>
<dbReference type="PRINTS" id="PR00463">
    <property type="entry name" value="EP450I"/>
</dbReference>
<keyword evidence="8" id="KW-0503">Monooxygenase</keyword>
<dbReference type="Gene3D" id="2.60.40.2690">
    <property type="match status" value="1"/>
</dbReference>
<dbReference type="PANTHER" id="PTHR46300:SF7">
    <property type="entry name" value="P450, PUTATIVE (EUROFUNG)-RELATED"/>
    <property type="match status" value="1"/>
</dbReference>
<sequence length="529" mass="59330">MAGSTLLMAVYGYEVTSANDSLVKVVEDAVEGFSQAVIVSNYFVNTAPWLQYLPEWFPGAAWKAKANAWPHQKDLMLHVPYEWTKKQMAAGTAVPSMLSFWLTRYVYQKSSLGLAEMEDRVRWAAGTIFSAGTDTSVASTRVFIMAMAMHPEIQAKAQAEIDAVIGTRLPEMGDQETLSCVQRIVKEVFRWRMVLPLALPHACIQDDVYKDYHIPKGAIVIGNSWAISNDPAVYSDPDRFDPDRFLLGRHGLRACKPMPSSSTGPSVVREASLFIIAAGLLAMFNIRPDEDKDGNPIPLKPEMGLNEAVRTESAVNLEVVHTAHGDSVYTWLRLQTPLMRFAERVSQDPYILRNHLGSLECRLCLTLHTNEGSYLAHTVPFFVVWLNRAARRALRFHTQLITAPAPAASVPRKMFIKIGRPGYRVTKVRDPLMAAAAGGGGAKEGMMVQIHLPQIKEGVIPRRRFMSAWEQKNLVAAEPYESIAFRIPAREIEDLEENPDWNWSHWDADTKQYSFQFMFKTSSLAPYGQ</sequence>
<dbReference type="InterPro" id="IPR002401">
    <property type="entry name" value="Cyt_P450_E_grp-I"/>
</dbReference>
<dbReference type="SMART" id="SM01050">
    <property type="entry name" value="CactinC_cactus"/>
    <property type="match status" value="1"/>
</dbReference>
<comment type="similarity">
    <text evidence="3">Belongs to the cytochrome P450 family.</text>
</comment>